<evidence type="ECO:0000313" key="3">
    <source>
        <dbReference type="Proteomes" id="UP000002247"/>
    </source>
</evidence>
<sequence>MSGKCELPQIDIAGMELPGMRRAVKGEAVLGQMLKRAASPGYRDWEALASSVGWCACPVQLTSTDVDGQASAAYSRCNNRRAAVCPSCSRLYGGDVFQLVHAGLFGGRHGIPETVASHPRVFATLTAPSFGKVHTTRMDGQCHHHAYAGRRRCEHKRPVWCDGRHGKTDPELGKPLCLHCYDHTGHALFSWCLPELWCRFAIRLRRLLARRLRDIGERPGTVKVTFVKIAEAQRRGLPHLHAVIRLDAAAKPGEPPSPPTTRLSALDLAELVKHAAADVSVTANDGTEKGRAVRFGEQTDAQHIEPDSPDSDGTTSRKVAGYLAKYVTKSTADFGISPVRIAPASIEHLEVSEHVNRILHALVSLSVLPGNEGMCDWLHTLGYRGHVATKSRGYSTTMTKLREQRAIWHTSQHNDDNTAPEEKAWAVRRIGHATIGDRVLALTKAAQQRENHQAARAALDSREDQGEL</sequence>
<gene>
    <name evidence="2" type="ordered locus">Srot_1957</name>
</gene>
<evidence type="ECO:0000256" key="1">
    <source>
        <dbReference type="SAM" id="MobiDB-lite"/>
    </source>
</evidence>
<reference evidence="2 3" key="1">
    <citation type="journal article" date="2010" name="Stand. Genomic Sci.">
        <title>Complete genome sequence of Segniliparus rotundus type strain (CDC 1076).</title>
        <authorList>
            <person name="Sikorski J."/>
            <person name="Lapidus A."/>
            <person name="Copeland A."/>
            <person name="Misra M."/>
            <person name="Glavina Del Rio T."/>
            <person name="Nolan M."/>
            <person name="Lucas S."/>
            <person name="Chen F."/>
            <person name="Tice H."/>
            <person name="Cheng J.F."/>
            <person name="Jando M."/>
            <person name="Schneider S."/>
            <person name="Bruce D."/>
            <person name="Goodwin L."/>
            <person name="Pitluck S."/>
            <person name="Liolios K."/>
            <person name="Mikhailova N."/>
            <person name="Pati A."/>
            <person name="Ivanova N."/>
            <person name="Mavromatis K."/>
            <person name="Chen A."/>
            <person name="Palaniappan K."/>
            <person name="Chertkov O."/>
            <person name="Land M."/>
            <person name="Hauser L."/>
            <person name="Chang Y.J."/>
            <person name="Jeffries C.D."/>
            <person name="Brettin T."/>
            <person name="Detter J.C."/>
            <person name="Han C."/>
            <person name="Rohde M."/>
            <person name="Goker M."/>
            <person name="Bristow J."/>
            <person name="Eisen J.A."/>
            <person name="Markowitz V."/>
            <person name="Hugenholtz P."/>
            <person name="Kyrpides N.C."/>
            <person name="Klenk H.P."/>
        </authorList>
    </citation>
    <scope>NUCLEOTIDE SEQUENCE [LARGE SCALE GENOMIC DNA]</scope>
    <source>
        <strain evidence="3">ATCC BAA-972 / CDC 1076 / CIP 108378 / DSM 44985 / JCM 13578</strain>
    </source>
</reference>
<dbReference type="KEGG" id="srt:Srot_1957"/>
<proteinExistence type="predicted"/>
<dbReference type="STRING" id="640132.Srot_1957"/>
<feature type="region of interest" description="Disordered" evidence="1">
    <location>
        <begin position="288"/>
        <end position="316"/>
    </location>
</feature>
<dbReference type="Pfam" id="PF20199">
    <property type="entry name" value="RepSA"/>
    <property type="match status" value="1"/>
</dbReference>
<dbReference type="EMBL" id="CP001958">
    <property type="protein sequence ID" value="ADG98414.1"/>
    <property type="molecule type" value="Genomic_DNA"/>
</dbReference>
<dbReference type="InterPro" id="IPR046828">
    <property type="entry name" value="RepSA"/>
</dbReference>
<dbReference type="HOGENOM" id="CLU_041009_0_0_11"/>
<dbReference type="RefSeq" id="WP_013138867.1">
    <property type="nucleotide sequence ID" value="NC_014168.1"/>
</dbReference>
<dbReference type="Proteomes" id="UP000002247">
    <property type="component" value="Chromosome"/>
</dbReference>
<dbReference type="AlphaFoldDB" id="D6Z8Y4"/>
<organism evidence="2 3">
    <name type="scientific">Segniliparus rotundus (strain ATCC BAA-972 / CDC 1076 / CIP 108378 / DSM 44985 / JCM 13578)</name>
    <dbReference type="NCBI Taxonomy" id="640132"/>
    <lineage>
        <taxon>Bacteria</taxon>
        <taxon>Bacillati</taxon>
        <taxon>Actinomycetota</taxon>
        <taxon>Actinomycetes</taxon>
        <taxon>Mycobacteriales</taxon>
        <taxon>Segniliparaceae</taxon>
        <taxon>Segniliparus</taxon>
    </lineage>
</organism>
<accession>D6Z8Y4</accession>
<evidence type="ECO:0000313" key="2">
    <source>
        <dbReference type="EMBL" id="ADG98414.1"/>
    </source>
</evidence>
<dbReference type="OrthoDB" id="3203793at2"/>
<protein>
    <submittedName>
        <fullName evidence="2">Replication initiation protein</fullName>
    </submittedName>
</protein>
<name>D6Z8Y4_SEGRD</name>
<keyword evidence="3" id="KW-1185">Reference proteome</keyword>
<dbReference type="eggNOG" id="COG0484">
    <property type="taxonomic scope" value="Bacteria"/>
</dbReference>